<keyword evidence="5" id="KW-1185">Reference proteome</keyword>
<reference evidence="4 5" key="1">
    <citation type="submission" date="2015-01" db="EMBL/GenBank/DDBJ databases">
        <title>The Genome Sequence of Exophiala mesophila CBS40295.</title>
        <authorList>
            <consortium name="The Broad Institute Genomics Platform"/>
            <person name="Cuomo C."/>
            <person name="de Hoog S."/>
            <person name="Gorbushina A."/>
            <person name="Stielow B."/>
            <person name="Teixiera M."/>
            <person name="Abouelleil A."/>
            <person name="Chapman S.B."/>
            <person name="Priest M."/>
            <person name="Young S.K."/>
            <person name="Wortman J."/>
            <person name="Nusbaum C."/>
            <person name="Birren B."/>
        </authorList>
    </citation>
    <scope>NUCLEOTIDE SEQUENCE [LARGE SCALE GENOMIC DNA]</scope>
    <source>
        <strain evidence="4 5">CBS 40295</strain>
    </source>
</reference>
<dbReference type="Proteomes" id="UP000054302">
    <property type="component" value="Unassembled WGS sequence"/>
</dbReference>
<feature type="compositionally biased region" description="Basic and acidic residues" evidence="1">
    <location>
        <begin position="21"/>
        <end position="42"/>
    </location>
</feature>
<feature type="compositionally biased region" description="Polar residues" evidence="1">
    <location>
        <begin position="48"/>
        <end position="64"/>
    </location>
</feature>
<proteinExistence type="predicted"/>
<gene>
    <name evidence="4" type="ORF">PV10_00878</name>
</gene>
<dbReference type="VEuPathDB" id="FungiDB:PV10_00878"/>
<evidence type="ECO:0000256" key="1">
    <source>
        <dbReference type="SAM" id="MobiDB-lite"/>
    </source>
</evidence>
<dbReference type="CDD" id="cd08570">
    <property type="entry name" value="GDPD_YPL206cp_fungi"/>
    <property type="match status" value="1"/>
</dbReference>
<dbReference type="GO" id="GO:0008081">
    <property type="term" value="F:phosphoric diester hydrolase activity"/>
    <property type="evidence" value="ECO:0007669"/>
    <property type="project" value="InterPro"/>
</dbReference>
<dbReference type="Gene3D" id="3.20.20.190">
    <property type="entry name" value="Phosphatidylinositol (PI) phosphodiesterase"/>
    <property type="match status" value="1"/>
</dbReference>
<dbReference type="HOGENOM" id="CLU_030006_1_2_1"/>
<feature type="domain" description="GP-PDE" evidence="3">
    <location>
        <begin position="63"/>
        <end position="303"/>
    </location>
</feature>
<evidence type="ECO:0000259" key="3">
    <source>
        <dbReference type="PROSITE" id="PS51704"/>
    </source>
</evidence>
<evidence type="ECO:0000313" key="4">
    <source>
        <dbReference type="EMBL" id="KIV97083.1"/>
    </source>
</evidence>
<dbReference type="OMA" id="RALPECW"/>
<organism evidence="4 5">
    <name type="scientific">Exophiala mesophila</name>
    <name type="common">Black yeast-like fungus</name>
    <dbReference type="NCBI Taxonomy" id="212818"/>
    <lineage>
        <taxon>Eukaryota</taxon>
        <taxon>Fungi</taxon>
        <taxon>Dikarya</taxon>
        <taxon>Ascomycota</taxon>
        <taxon>Pezizomycotina</taxon>
        <taxon>Eurotiomycetes</taxon>
        <taxon>Chaetothyriomycetidae</taxon>
        <taxon>Chaetothyriales</taxon>
        <taxon>Herpotrichiellaceae</taxon>
        <taxon>Exophiala</taxon>
    </lineage>
</organism>
<dbReference type="RefSeq" id="XP_016228657.1">
    <property type="nucleotide sequence ID" value="XM_016365008.1"/>
</dbReference>
<feature type="transmembrane region" description="Helical" evidence="2">
    <location>
        <begin position="321"/>
        <end position="338"/>
    </location>
</feature>
<dbReference type="SUPFAM" id="SSF51695">
    <property type="entry name" value="PLC-like phosphodiesterases"/>
    <property type="match status" value="1"/>
</dbReference>
<protein>
    <recommendedName>
        <fullName evidence="3">GP-PDE domain-containing protein</fullName>
    </recommendedName>
</protein>
<evidence type="ECO:0000256" key="2">
    <source>
        <dbReference type="SAM" id="Phobius"/>
    </source>
</evidence>
<dbReference type="PANTHER" id="PTHR43805">
    <property type="entry name" value="GLYCEROPHOSPHORYL DIESTER PHOSPHODIESTERASE"/>
    <property type="match status" value="1"/>
</dbReference>
<keyword evidence="2" id="KW-0472">Membrane</keyword>
<dbReference type="InterPro" id="IPR017946">
    <property type="entry name" value="PLC-like_Pdiesterase_TIM-brl"/>
</dbReference>
<accession>A0A0D2ADY9</accession>
<feature type="compositionally biased region" description="Basic and acidic residues" evidence="1">
    <location>
        <begin position="1"/>
        <end position="14"/>
    </location>
</feature>
<dbReference type="InterPro" id="IPR030395">
    <property type="entry name" value="GP_PDE_dom"/>
</dbReference>
<dbReference type="PANTHER" id="PTHR43805:SF1">
    <property type="entry name" value="GP-PDE DOMAIN-CONTAINING PROTEIN"/>
    <property type="match status" value="1"/>
</dbReference>
<dbReference type="AlphaFoldDB" id="A0A0D2ADY9"/>
<dbReference type="GO" id="GO:0006629">
    <property type="term" value="P:lipid metabolic process"/>
    <property type="evidence" value="ECO:0007669"/>
    <property type="project" value="InterPro"/>
</dbReference>
<feature type="region of interest" description="Disordered" evidence="1">
    <location>
        <begin position="1"/>
        <end position="64"/>
    </location>
</feature>
<dbReference type="GeneID" id="27318723"/>
<dbReference type="PROSITE" id="PS51704">
    <property type="entry name" value="GP_PDE"/>
    <property type="match status" value="1"/>
</dbReference>
<evidence type="ECO:0000313" key="5">
    <source>
        <dbReference type="Proteomes" id="UP000054302"/>
    </source>
</evidence>
<sequence length="366" mass="42094">MHQRVTERSVDAAAKEPLLGNEKRSWQSKMPHEIDQNQERTPGDFPSPSWTLAKSNNGGQTMPQTIAHRGYKAKHPENTLKAFRGAVDVGAHAIETDIHLSKDNVVVLSHDGDLKRCFGQKQKIIDCDWQYLSSLRTLREPHEPMPRLLDLLQYLAQPGLEHIWLLLDIKIDNNADDVMRLIAKTLASVDPGIRPWKERVVLGIWVAKYLPLCTKYAPGYPISHIGFSTLYARQFLKVPNVSFNMLQKVMFGPLGARFLRDVQKAHRPLYLWTVNDVNLMKWSIQKHVDGVITDDPKTFRKICEEWDDEKEPPAKLSWSQLLYTCWLYVLIMFFVIPFRRRFPETVGQFIKARDLQAKASSSVGQL</sequence>
<keyword evidence="2" id="KW-0812">Transmembrane</keyword>
<dbReference type="Pfam" id="PF03009">
    <property type="entry name" value="GDPD"/>
    <property type="match status" value="1"/>
</dbReference>
<keyword evidence="2" id="KW-1133">Transmembrane helix</keyword>
<dbReference type="STRING" id="212818.A0A0D2ADY9"/>
<name>A0A0D2ADY9_EXOME</name>
<dbReference type="EMBL" id="KN847520">
    <property type="protein sequence ID" value="KIV97083.1"/>
    <property type="molecule type" value="Genomic_DNA"/>
</dbReference>
<dbReference type="OrthoDB" id="1058301at2759"/>